<accession>A0A432CPW0</accession>
<evidence type="ECO:0000256" key="6">
    <source>
        <dbReference type="ARBA" id="ARBA00022884"/>
    </source>
</evidence>
<keyword evidence="2 9" id="KW-0808">Transferase</keyword>
<organism evidence="12 13">
    <name type="scientific">Flavobacterium bomense</name>
    <dbReference type="NCBI Taxonomy" id="2497483"/>
    <lineage>
        <taxon>Bacteria</taxon>
        <taxon>Pseudomonadati</taxon>
        <taxon>Bacteroidota</taxon>
        <taxon>Flavobacteriia</taxon>
        <taxon>Flavobacteriales</taxon>
        <taxon>Flavobacteriaceae</taxon>
        <taxon>Flavobacterium</taxon>
    </lineage>
</organism>
<sequence length="395" mass="44267">MKRVVVGLSGGVDSSVAAYLLQQQGYEVIGLFMKNWHDDSVTISNECPWLEDSNDALLVAEKLGIPFQTVDLSVEYQEKIVDYMFNEYEKGRTPNPDVLCNREIKFEVFMKIALSLGADYVATGHYCQKSEIKVNGETVYQLKAGADTNKDQSYFLCQLSQEQLAKSLFPIGELTKPEVREIAAQMELITAEKKDSQGLCFIGKVRLPEFLQQKLQPKDGIIIQIDKNDPVYSAENHVGLSVEADLKSAARKIPYTPQMGKIVGKHQGAHYFTIGQRKGLNVGGTTDPLFIIATNVETNTIYTGLSSQHPGLFKKALRIEKEEVHWIRKDLALANGGTMEVMARIRYRQPLQRATLYQFENEMYVDFNEPQSAITEGQFAAWYLGDELVGSGVIS</sequence>
<comment type="catalytic activity">
    <reaction evidence="8 9">
        <text>S-sulfanyl-L-cysteinyl-[protein] + uridine(34) in tRNA + AH2 + ATP = 2-thiouridine(34) in tRNA + L-cysteinyl-[protein] + A + AMP + diphosphate + H(+)</text>
        <dbReference type="Rhea" id="RHEA:47032"/>
        <dbReference type="Rhea" id="RHEA-COMP:10131"/>
        <dbReference type="Rhea" id="RHEA-COMP:11726"/>
        <dbReference type="Rhea" id="RHEA-COMP:11727"/>
        <dbReference type="Rhea" id="RHEA-COMP:11728"/>
        <dbReference type="ChEBI" id="CHEBI:13193"/>
        <dbReference type="ChEBI" id="CHEBI:15378"/>
        <dbReference type="ChEBI" id="CHEBI:17499"/>
        <dbReference type="ChEBI" id="CHEBI:29950"/>
        <dbReference type="ChEBI" id="CHEBI:30616"/>
        <dbReference type="ChEBI" id="CHEBI:33019"/>
        <dbReference type="ChEBI" id="CHEBI:61963"/>
        <dbReference type="ChEBI" id="CHEBI:65315"/>
        <dbReference type="ChEBI" id="CHEBI:87170"/>
        <dbReference type="ChEBI" id="CHEBI:456215"/>
        <dbReference type="EC" id="2.8.1.13"/>
    </reaction>
</comment>
<dbReference type="RefSeq" id="WP_126561698.1">
    <property type="nucleotide sequence ID" value="NZ_RYDJ01000003.1"/>
</dbReference>
<dbReference type="InterPro" id="IPR046885">
    <property type="entry name" value="MnmA-like_C"/>
</dbReference>
<evidence type="ECO:0000313" key="13">
    <source>
        <dbReference type="Proteomes" id="UP000280825"/>
    </source>
</evidence>
<dbReference type="PANTHER" id="PTHR11933">
    <property type="entry name" value="TRNA 5-METHYLAMINOMETHYL-2-THIOURIDYLATE -METHYLTRANSFERASE"/>
    <property type="match status" value="1"/>
</dbReference>
<dbReference type="InterPro" id="IPR046884">
    <property type="entry name" value="MnmA-like_central"/>
</dbReference>
<keyword evidence="13" id="KW-1185">Reference proteome</keyword>
<name>A0A432CPW0_9FLAO</name>
<feature type="binding site" evidence="9">
    <location>
        <position position="124"/>
    </location>
    <ligand>
        <name>ATP</name>
        <dbReference type="ChEBI" id="CHEBI:30616"/>
    </ligand>
</feature>
<keyword evidence="5 9" id="KW-0067">ATP-binding</keyword>
<dbReference type="InterPro" id="IPR004506">
    <property type="entry name" value="MnmA-like"/>
</dbReference>
<evidence type="ECO:0000256" key="8">
    <source>
        <dbReference type="ARBA" id="ARBA00051542"/>
    </source>
</evidence>
<dbReference type="EC" id="2.8.1.13" evidence="9"/>
<evidence type="ECO:0000313" key="12">
    <source>
        <dbReference type="EMBL" id="RTZ06608.1"/>
    </source>
</evidence>
<gene>
    <name evidence="9 12" type="primary">mnmA</name>
    <name evidence="12" type="ORF">EKL98_05055</name>
</gene>
<feature type="active site" description="Cysteine persulfide intermediate" evidence="9">
    <location>
        <position position="200"/>
    </location>
</feature>
<evidence type="ECO:0000256" key="5">
    <source>
        <dbReference type="ARBA" id="ARBA00022840"/>
    </source>
</evidence>
<evidence type="ECO:0000256" key="2">
    <source>
        <dbReference type="ARBA" id="ARBA00022679"/>
    </source>
</evidence>
<comment type="caution">
    <text evidence="12">The sequence shown here is derived from an EMBL/GenBank/DDBJ whole genome shotgun (WGS) entry which is preliminary data.</text>
</comment>
<feature type="region of interest" description="Interaction with tRNA" evidence="9">
    <location>
        <begin position="150"/>
        <end position="152"/>
    </location>
</feature>
<dbReference type="InterPro" id="IPR023382">
    <property type="entry name" value="MnmA-like_central_sf"/>
</dbReference>
<dbReference type="NCBIfam" id="TIGR00420">
    <property type="entry name" value="trmU"/>
    <property type="match status" value="1"/>
</dbReference>
<keyword evidence="3 9" id="KW-0819">tRNA processing</keyword>
<evidence type="ECO:0000256" key="1">
    <source>
        <dbReference type="ARBA" id="ARBA00022555"/>
    </source>
</evidence>
<dbReference type="Gene3D" id="2.40.30.10">
    <property type="entry name" value="Translation factors"/>
    <property type="match status" value="1"/>
</dbReference>
<feature type="site" description="Interaction with tRNA" evidence="9">
    <location>
        <position position="125"/>
    </location>
</feature>
<dbReference type="NCBIfam" id="NF001138">
    <property type="entry name" value="PRK00143.1"/>
    <property type="match status" value="1"/>
</dbReference>
<dbReference type="GO" id="GO:0000049">
    <property type="term" value="F:tRNA binding"/>
    <property type="evidence" value="ECO:0007669"/>
    <property type="project" value="UniProtKB-KW"/>
</dbReference>
<feature type="site" description="Interaction with tRNA" evidence="9">
    <location>
        <position position="378"/>
    </location>
</feature>
<keyword evidence="1 9" id="KW-0820">tRNA-binding</keyword>
<dbReference type="HAMAP" id="MF_00144">
    <property type="entry name" value="tRNA_thiouridyl_MnmA"/>
    <property type="match status" value="1"/>
</dbReference>
<dbReference type="CDD" id="cd01998">
    <property type="entry name" value="MnmA_TRMU-like"/>
    <property type="match status" value="1"/>
</dbReference>
<comment type="caution">
    <text evidence="9">Lacks conserved residue(s) required for the propagation of feature annotation.</text>
</comment>
<dbReference type="GO" id="GO:0002143">
    <property type="term" value="P:tRNA wobble position uridine thiolation"/>
    <property type="evidence" value="ECO:0007669"/>
    <property type="project" value="TreeGrafter"/>
</dbReference>
<reference evidence="12 13" key="1">
    <citation type="submission" date="2018-12" db="EMBL/GenBank/DDBJ databases">
        <title>Flavobacterium sp. nov., isolated from glacier ice.</title>
        <authorList>
            <person name="Liu Q."/>
            <person name="Xin Y.-H."/>
        </authorList>
    </citation>
    <scope>NUCLEOTIDE SEQUENCE [LARGE SCALE GENOMIC DNA]</scope>
    <source>
        <strain evidence="12 13">RB1N8</strain>
    </source>
</reference>
<comment type="subcellular location">
    <subcellularLocation>
        <location evidence="9">Cytoplasm</location>
    </subcellularLocation>
</comment>
<feature type="binding site" evidence="9">
    <location>
        <position position="33"/>
    </location>
    <ligand>
        <name>ATP</name>
        <dbReference type="ChEBI" id="CHEBI:30616"/>
    </ligand>
</feature>
<comment type="similarity">
    <text evidence="9">Belongs to the MnmA/TRMU family.</text>
</comment>
<feature type="active site" description="Nucleophile" evidence="9">
    <location>
        <position position="100"/>
    </location>
</feature>
<keyword evidence="7" id="KW-1015">Disulfide bond</keyword>
<feature type="region of interest" description="Interaction with tRNA" evidence="9">
    <location>
        <begin position="346"/>
        <end position="347"/>
    </location>
</feature>
<dbReference type="FunFam" id="3.40.50.620:FF:000115">
    <property type="entry name" value="tRNA-specific 2-thiouridylase MnmA"/>
    <property type="match status" value="1"/>
</dbReference>
<dbReference type="AlphaFoldDB" id="A0A432CPW0"/>
<feature type="domain" description="tRNA-specific 2-thiouridylase MnmA-like central" evidence="11">
    <location>
        <begin position="255"/>
        <end position="303"/>
    </location>
</feature>
<proteinExistence type="inferred from homology"/>
<evidence type="ECO:0000256" key="9">
    <source>
        <dbReference type="HAMAP-Rule" id="MF_00144"/>
    </source>
</evidence>
<keyword evidence="9" id="KW-0963">Cytoplasm</keyword>
<dbReference type="Pfam" id="PF20258">
    <property type="entry name" value="tRNA_Me_trans_C"/>
    <property type="match status" value="1"/>
</dbReference>
<evidence type="ECO:0000259" key="11">
    <source>
        <dbReference type="Pfam" id="PF20259"/>
    </source>
</evidence>
<feature type="domain" description="tRNA-specific 2-thiouridylase MnmA-like C-terminal" evidence="10">
    <location>
        <begin position="321"/>
        <end position="394"/>
    </location>
</feature>
<feature type="region of interest" description="Interaction with target base in tRNA" evidence="9">
    <location>
        <begin position="95"/>
        <end position="97"/>
    </location>
</feature>
<protein>
    <recommendedName>
        <fullName evidence="9">tRNA-specific 2-thiouridylase MnmA</fullName>
        <ecNumber evidence="9">2.8.1.13</ecNumber>
    </recommendedName>
</protein>
<dbReference type="PANTHER" id="PTHR11933:SF5">
    <property type="entry name" value="MITOCHONDRIAL TRNA-SPECIFIC 2-THIOURIDYLASE 1"/>
    <property type="match status" value="1"/>
</dbReference>
<dbReference type="Gene3D" id="2.30.30.280">
    <property type="entry name" value="Adenine nucleotide alpha hydrolases-like domains"/>
    <property type="match status" value="1"/>
</dbReference>
<dbReference type="EMBL" id="RYDJ01000003">
    <property type="protein sequence ID" value="RTZ06608.1"/>
    <property type="molecule type" value="Genomic_DNA"/>
</dbReference>
<dbReference type="GO" id="GO:0103016">
    <property type="term" value="F:tRNA-uridine 2-sulfurtransferase activity"/>
    <property type="evidence" value="ECO:0007669"/>
    <property type="project" value="UniProtKB-EC"/>
</dbReference>
<evidence type="ECO:0000259" key="10">
    <source>
        <dbReference type="Pfam" id="PF20258"/>
    </source>
</evidence>
<dbReference type="Gene3D" id="3.40.50.620">
    <property type="entry name" value="HUPs"/>
    <property type="match status" value="1"/>
</dbReference>
<evidence type="ECO:0000256" key="4">
    <source>
        <dbReference type="ARBA" id="ARBA00022741"/>
    </source>
</evidence>
<dbReference type="Pfam" id="PF20259">
    <property type="entry name" value="tRNA_Me_trans_M"/>
    <property type="match status" value="1"/>
</dbReference>
<dbReference type="Pfam" id="PF03054">
    <property type="entry name" value="tRNA_Me_trans"/>
    <property type="match status" value="1"/>
</dbReference>
<dbReference type="GO" id="GO:0005524">
    <property type="term" value="F:ATP binding"/>
    <property type="evidence" value="ECO:0007669"/>
    <property type="project" value="UniProtKB-KW"/>
</dbReference>
<dbReference type="SUPFAM" id="SSF52402">
    <property type="entry name" value="Adenine nucleotide alpha hydrolases-like"/>
    <property type="match status" value="1"/>
</dbReference>
<comment type="function">
    <text evidence="9">Catalyzes the 2-thiolation of uridine at the wobble position (U34) of tRNA, leading to the formation of s(2)U34.</text>
</comment>
<feature type="binding site" evidence="9">
    <location>
        <begin position="7"/>
        <end position="14"/>
    </location>
    <ligand>
        <name>ATP</name>
        <dbReference type="ChEBI" id="CHEBI:30616"/>
    </ligand>
</feature>
<evidence type="ECO:0000256" key="7">
    <source>
        <dbReference type="ARBA" id="ARBA00023157"/>
    </source>
</evidence>
<keyword evidence="6 9" id="KW-0694">RNA-binding</keyword>
<dbReference type="InterPro" id="IPR014729">
    <property type="entry name" value="Rossmann-like_a/b/a_fold"/>
</dbReference>
<dbReference type="GO" id="GO:0005737">
    <property type="term" value="C:cytoplasm"/>
    <property type="evidence" value="ECO:0007669"/>
    <property type="project" value="UniProtKB-SubCell"/>
</dbReference>
<keyword evidence="4 9" id="KW-0547">Nucleotide-binding</keyword>
<evidence type="ECO:0000256" key="3">
    <source>
        <dbReference type="ARBA" id="ARBA00022694"/>
    </source>
</evidence>
<dbReference type="Proteomes" id="UP000280825">
    <property type="component" value="Unassembled WGS sequence"/>
</dbReference>